<dbReference type="SUPFAM" id="SSF52540">
    <property type="entry name" value="P-loop containing nucleoside triphosphate hydrolases"/>
    <property type="match status" value="1"/>
</dbReference>
<dbReference type="InterPro" id="IPR018631">
    <property type="entry name" value="AAA-ATPase-like_dom"/>
</dbReference>
<dbReference type="EMBL" id="LWMT01000032">
    <property type="protein sequence ID" value="KZX17302.1"/>
    <property type="molecule type" value="Genomic_DNA"/>
</dbReference>
<protein>
    <submittedName>
        <fullName evidence="2">Putative AAA-ATPase</fullName>
    </submittedName>
</protein>
<evidence type="ECO:0000313" key="2">
    <source>
        <dbReference type="EMBL" id="KZX17302.1"/>
    </source>
</evidence>
<sequence length="546" mass="64402">MNMKGELSVDVADFRKLIRKNKIYVDKTKVIKNIIDRNGTYYFLSRPRRFGKSLLISTLKELYEGNKELFKGTYIYDKWNWSETYPIILIDLNDIDDETIESFEESLSIHLDRIAKNFSINLISKSSKDKFSELIEEVYLLYKQEVVVLVDEYDKPILNKIVDTSIAIKFQEKLKNFYGTLKSADSKLKFVFVTGITKFSKVSIFSDFNNLIDLTLNSDYSTICGYTDKEVEKYFKKFIDYYANLSGNTYNETLKLIKHHYDGYSWDGENFLYNPYSLMNFFNDDEFNNYWFESGTPNFLIKLLKKDFNIGNIFKQLTLSTSEFKTFDIKNLKQIPLLFQSGYLTIVKKEYENGKPIYTLKIPNNEVEESITENLFNNFLNKAENTFASKRKEIWQELKNGKCELLIKYLKKEIVNTPYQLKIRNWKYYQTLIYFIMKSLGFNTNSEISMFSGRLDIAIEEDSYFPFYDEKGNVIVIEVKYTQQKNRDIETLSYDAINQIKEKKYYEFYGDVNIIIIGLAIKEVKLKIGGSRIDMKCEIEKVTNSC</sequence>
<dbReference type="InterPro" id="IPR027417">
    <property type="entry name" value="P-loop_NTPase"/>
</dbReference>
<dbReference type="PATRIC" id="fig|55758.3.peg.277"/>
<keyword evidence="3" id="KW-1185">Reference proteome</keyword>
<feature type="domain" description="AAA-ATPase-like" evidence="1">
    <location>
        <begin position="10"/>
        <end position="205"/>
    </location>
</feature>
<comment type="caution">
    <text evidence="2">The sequence shown here is derived from an EMBL/GenBank/DDBJ whole genome shotgun (WGS) entry which is preliminary data.</text>
</comment>
<proteinExistence type="predicted"/>
<dbReference type="PANTHER" id="PTHR34825">
    <property type="entry name" value="CONSERVED PROTEIN, WITH A WEAK D-GALACTARATE DEHYDRATASE/ALTRONATE HYDROLASE DOMAIN"/>
    <property type="match status" value="1"/>
</dbReference>
<dbReference type="PANTHER" id="PTHR34825:SF1">
    <property type="entry name" value="AAA-ATPASE-LIKE DOMAIN-CONTAINING PROTEIN"/>
    <property type="match status" value="1"/>
</dbReference>
<name>A0A166F4F6_9EURY</name>
<dbReference type="AlphaFoldDB" id="A0A166F4F6"/>
<dbReference type="Proteomes" id="UP000077066">
    <property type="component" value="Unassembled WGS sequence"/>
</dbReference>
<organism evidence="2 3">
    <name type="scientific">Methanobrevibacter filiformis</name>
    <dbReference type="NCBI Taxonomy" id="55758"/>
    <lineage>
        <taxon>Archaea</taxon>
        <taxon>Methanobacteriati</taxon>
        <taxon>Methanobacteriota</taxon>
        <taxon>Methanomada group</taxon>
        <taxon>Methanobacteria</taxon>
        <taxon>Methanobacteriales</taxon>
        <taxon>Methanobacteriaceae</taxon>
        <taxon>Methanobrevibacter</taxon>
    </lineage>
</organism>
<gene>
    <name evidence="2" type="ORF">MBFIL_02490</name>
</gene>
<accession>A0A166F4F6</accession>
<reference evidence="2 3" key="1">
    <citation type="submission" date="2016-04" db="EMBL/GenBank/DDBJ databases">
        <title>Genome sequence of Methanobrevibacter filiformis DSM 11501.</title>
        <authorList>
            <person name="Poehlein A."/>
            <person name="Seedorf H."/>
            <person name="Daniel R."/>
        </authorList>
    </citation>
    <scope>NUCLEOTIDE SEQUENCE [LARGE SCALE GENOMIC DNA]</scope>
    <source>
        <strain evidence="2 3">DSM 11501</strain>
    </source>
</reference>
<evidence type="ECO:0000259" key="1">
    <source>
        <dbReference type="Pfam" id="PF09820"/>
    </source>
</evidence>
<dbReference type="RefSeq" id="WP_066970694.1">
    <property type="nucleotide sequence ID" value="NZ_LWMT01000032.1"/>
</dbReference>
<dbReference type="Pfam" id="PF09820">
    <property type="entry name" value="AAA-ATPase_like"/>
    <property type="match status" value="1"/>
</dbReference>
<evidence type="ECO:0000313" key="3">
    <source>
        <dbReference type="Proteomes" id="UP000077066"/>
    </source>
</evidence>
<dbReference type="OrthoDB" id="74831at2157"/>